<keyword evidence="1" id="KW-0472">Membrane</keyword>
<name>A0ABX1FLB1_9PSEU</name>
<sequence length="78" mass="8794">MTPRRRTVNLVLIAVLAAATGLVTNYASADMPEWFKDDPVRVWLVFGLVVMAGVLVQVLVSRESHSPPRYHWSDRSFP</sequence>
<dbReference type="RefSeq" id="WP_167976374.1">
    <property type="nucleotide sequence ID" value="NZ_VSRL01000092.1"/>
</dbReference>
<gene>
    <name evidence="3" type="ORF">FXN61_24045</name>
</gene>
<protein>
    <submittedName>
        <fullName evidence="3">Uncharacterized protein</fullName>
    </submittedName>
</protein>
<accession>A0ABX1FLB1</accession>
<organism evidence="3 4">
    <name type="scientific">Lentzea indica</name>
    <dbReference type="NCBI Taxonomy" id="2604800"/>
    <lineage>
        <taxon>Bacteria</taxon>
        <taxon>Bacillati</taxon>
        <taxon>Actinomycetota</taxon>
        <taxon>Actinomycetes</taxon>
        <taxon>Pseudonocardiales</taxon>
        <taxon>Pseudonocardiaceae</taxon>
        <taxon>Lentzea</taxon>
    </lineage>
</organism>
<dbReference type="EMBL" id="VSRL01000092">
    <property type="protein sequence ID" value="NKE59715.1"/>
    <property type="molecule type" value="Genomic_DNA"/>
</dbReference>
<evidence type="ECO:0000256" key="2">
    <source>
        <dbReference type="SAM" id="SignalP"/>
    </source>
</evidence>
<feature type="transmembrane region" description="Helical" evidence="1">
    <location>
        <begin position="39"/>
        <end position="60"/>
    </location>
</feature>
<keyword evidence="1" id="KW-0812">Transmembrane</keyword>
<keyword evidence="1" id="KW-1133">Transmembrane helix</keyword>
<feature type="signal peptide" evidence="2">
    <location>
        <begin position="1"/>
        <end position="29"/>
    </location>
</feature>
<keyword evidence="4" id="KW-1185">Reference proteome</keyword>
<evidence type="ECO:0000256" key="1">
    <source>
        <dbReference type="SAM" id="Phobius"/>
    </source>
</evidence>
<feature type="chain" id="PRO_5047111448" evidence="2">
    <location>
        <begin position="30"/>
        <end position="78"/>
    </location>
</feature>
<reference evidence="3 4" key="1">
    <citation type="submission" date="2019-08" db="EMBL/GenBank/DDBJ databases">
        <title>Lentzea from Indian Himalayas.</title>
        <authorList>
            <person name="Mandal S."/>
            <person name="Mallick Gupta A."/>
            <person name="Maiti P.K."/>
            <person name="Sarkar J."/>
            <person name="Mandal S."/>
        </authorList>
    </citation>
    <scope>NUCLEOTIDE SEQUENCE [LARGE SCALE GENOMIC DNA]</scope>
    <source>
        <strain evidence="3 4">PSKA42</strain>
    </source>
</reference>
<evidence type="ECO:0000313" key="3">
    <source>
        <dbReference type="EMBL" id="NKE59715.1"/>
    </source>
</evidence>
<proteinExistence type="predicted"/>
<keyword evidence="2" id="KW-0732">Signal</keyword>
<comment type="caution">
    <text evidence="3">The sequence shown here is derived from an EMBL/GenBank/DDBJ whole genome shotgun (WGS) entry which is preliminary data.</text>
</comment>
<evidence type="ECO:0000313" key="4">
    <source>
        <dbReference type="Proteomes" id="UP001515943"/>
    </source>
</evidence>
<dbReference type="Proteomes" id="UP001515943">
    <property type="component" value="Unassembled WGS sequence"/>
</dbReference>